<evidence type="ECO:0000313" key="10">
    <source>
        <dbReference type="Proteomes" id="UP000053424"/>
    </source>
</evidence>
<comment type="subcellular location">
    <subcellularLocation>
        <location evidence="1">Membrane</location>
    </subcellularLocation>
</comment>
<dbReference type="AlphaFoldDB" id="A0A0C3CMP3"/>
<dbReference type="PANTHER" id="PTHR11910">
    <property type="entry name" value="ATP SYNTHASE DELTA CHAIN"/>
    <property type="match status" value="1"/>
</dbReference>
<dbReference type="SUPFAM" id="SSF47928">
    <property type="entry name" value="N-terminal domain of the delta subunit of the F1F0-ATP synthase"/>
    <property type="match status" value="1"/>
</dbReference>
<reference evidence="9 10" key="1">
    <citation type="submission" date="2014-04" db="EMBL/GenBank/DDBJ databases">
        <authorList>
            <consortium name="DOE Joint Genome Institute"/>
            <person name="Kuo A."/>
            <person name="Gay G."/>
            <person name="Dore J."/>
            <person name="Kohler A."/>
            <person name="Nagy L.G."/>
            <person name="Floudas D."/>
            <person name="Copeland A."/>
            <person name="Barry K.W."/>
            <person name="Cichocki N."/>
            <person name="Veneault-Fourrey C."/>
            <person name="LaButti K."/>
            <person name="Lindquist E.A."/>
            <person name="Lipzen A."/>
            <person name="Lundell T."/>
            <person name="Morin E."/>
            <person name="Murat C."/>
            <person name="Sun H."/>
            <person name="Tunlid A."/>
            <person name="Henrissat B."/>
            <person name="Grigoriev I.V."/>
            <person name="Hibbett D.S."/>
            <person name="Martin F."/>
            <person name="Nordberg H.P."/>
            <person name="Cantor M.N."/>
            <person name="Hua S.X."/>
        </authorList>
    </citation>
    <scope>NUCLEOTIDE SEQUENCE [LARGE SCALE GENOMIC DNA]</scope>
    <source>
        <strain evidence="10">h7</strain>
    </source>
</reference>
<dbReference type="Proteomes" id="UP000053424">
    <property type="component" value="Unassembled WGS sequence"/>
</dbReference>
<dbReference type="OrthoDB" id="1262810at2759"/>
<keyword evidence="7" id="KW-0472">Membrane</keyword>
<reference evidence="10" key="2">
    <citation type="submission" date="2015-01" db="EMBL/GenBank/DDBJ databases">
        <title>Evolutionary Origins and Diversification of the Mycorrhizal Mutualists.</title>
        <authorList>
            <consortium name="DOE Joint Genome Institute"/>
            <consortium name="Mycorrhizal Genomics Consortium"/>
            <person name="Kohler A."/>
            <person name="Kuo A."/>
            <person name="Nagy L.G."/>
            <person name="Floudas D."/>
            <person name="Copeland A."/>
            <person name="Barry K.W."/>
            <person name="Cichocki N."/>
            <person name="Veneault-Fourrey C."/>
            <person name="LaButti K."/>
            <person name="Lindquist E.A."/>
            <person name="Lipzen A."/>
            <person name="Lundell T."/>
            <person name="Morin E."/>
            <person name="Murat C."/>
            <person name="Riley R."/>
            <person name="Ohm R."/>
            <person name="Sun H."/>
            <person name="Tunlid A."/>
            <person name="Henrissat B."/>
            <person name="Grigoriev I.V."/>
            <person name="Hibbett D.S."/>
            <person name="Martin F."/>
        </authorList>
    </citation>
    <scope>NUCLEOTIDE SEQUENCE [LARGE SCALE GENOMIC DNA]</scope>
    <source>
        <strain evidence="10">h7</strain>
    </source>
</reference>
<proteinExistence type="inferred from homology"/>
<dbReference type="Pfam" id="PF00213">
    <property type="entry name" value="OSCP"/>
    <property type="match status" value="1"/>
</dbReference>
<keyword evidence="4" id="KW-0813">Transport</keyword>
<sequence length="213" mass="22375">MLLASAARSVSAAPGLGRRAASAIALKYSSAVYGAALAKSPQVLTKVHSELATLSNSLKKDPEVANFVNNPTLSLQERNKGLAGIIAKLEGTGAKKDVFSDTTKNLLRVLSENGRLGETEGVIEGFNDLVAQYKGELTVTVTSATVLPKDALTRLETSLKQSQTAQAAKAIKITNKVNPSILGGLIVDFGDKTIDLSVQSRVTKLNNVLTQSV</sequence>
<dbReference type="EMBL" id="KN831772">
    <property type="protein sequence ID" value="KIM45394.1"/>
    <property type="molecule type" value="Genomic_DNA"/>
</dbReference>
<protein>
    <recommendedName>
        <fullName evidence="3">ATP synthase subunit 5, mitochondrial</fullName>
    </recommendedName>
</protein>
<comment type="similarity">
    <text evidence="2">Belongs to the ATPase delta chain family.</text>
</comment>
<evidence type="ECO:0000256" key="6">
    <source>
        <dbReference type="ARBA" id="ARBA00023065"/>
    </source>
</evidence>
<keyword evidence="5" id="KW-0375">Hydrogen ion transport</keyword>
<keyword evidence="8" id="KW-0066">ATP synthesis</keyword>
<evidence type="ECO:0000256" key="8">
    <source>
        <dbReference type="ARBA" id="ARBA00023310"/>
    </source>
</evidence>
<keyword evidence="10" id="KW-1185">Reference proteome</keyword>
<dbReference type="GO" id="GO:0016020">
    <property type="term" value="C:membrane"/>
    <property type="evidence" value="ECO:0007669"/>
    <property type="project" value="UniProtKB-SubCell"/>
</dbReference>
<dbReference type="HAMAP" id="MF_01416">
    <property type="entry name" value="ATP_synth_delta_bact"/>
    <property type="match status" value="1"/>
</dbReference>
<dbReference type="NCBIfam" id="TIGR01145">
    <property type="entry name" value="ATP_synt_delta"/>
    <property type="match status" value="1"/>
</dbReference>
<gene>
    <name evidence="9" type="ORF">M413DRAFT_442067</name>
</gene>
<dbReference type="STRING" id="686832.A0A0C3CMP3"/>
<dbReference type="Gene3D" id="1.10.520.20">
    <property type="entry name" value="N-terminal domain of the delta subunit of the F1F0-ATP synthase"/>
    <property type="match status" value="1"/>
</dbReference>
<dbReference type="GO" id="GO:0046933">
    <property type="term" value="F:proton-transporting ATP synthase activity, rotational mechanism"/>
    <property type="evidence" value="ECO:0007669"/>
    <property type="project" value="InterPro"/>
</dbReference>
<evidence type="ECO:0000256" key="2">
    <source>
        <dbReference type="ARBA" id="ARBA00007046"/>
    </source>
</evidence>
<evidence type="ECO:0000256" key="3">
    <source>
        <dbReference type="ARBA" id="ARBA00014723"/>
    </source>
</evidence>
<accession>A0A0C3CMP3</accession>
<keyword evidence="6" id="KW-0406">Ion transport</keyword>
<evidence type="ECO:0000256" key="5">
    <source>
        <dbReference type="ARBA" id="ARBA00022781"/>
    </source>
</evidence>
<dbReference type="HOGENOM" id="CLU_085114_0_0_1"/>
<dbReference type="InterPro" id="IPR026015">
    <property type="entry name" value="ATP_synth_OSCP/delta_N_sf"/>
</dbReference>
<dbReference type="PRINTS" id="PR00125">
    <property type="entry name" value="ATPASEDELTA"/>
</dbReference>
<evidence type="ECO:0000256" key="7">
    <source>
        <dbReference type="ARBA" id="ARBA00023136"/>
    </source>
</evidence>
<evidence type="ECO:0000256" key="1">
    <source>
        <dbReference type="ARBA" id="ARBA00004370"/>
    </source>
</evidence>
<name>A0A0C3CMP3_HEBCY</name>
<evidence type="ECO:0000256" key="4">
    <source>
        <dbReference type="ARBA" id="ARBA00022448"/>
    </source>
</evidence>
<organism evidence="9 10">
    <name type="scientific">Hebeloma cylindrosporum</name>
    <dbReference type="NCBI Taxonomy" id="76867"/>
    <lineage>
        <taxon>Eukaryota</taxon>
        <taxon>Fungi</taxon>
        <taxon>Dikarya</taxon>
        <taxon>Basidiomycota</taxon>
        <taxon>Agaricomycotina</taxon>
        <taxon>Agaricomycetes</taxon>
        <taxon>Agaricomycetidae</taxon>
        <taxon>Agaricales</taxon>
        <taxon>Agaricineae</taxon>
        <taxon>Hymenogastraceae</taxon>
        <taxon>Hebeloma</taxon>
    </lineage>
</organism>
<evidence type="ECO:0000313" key="9">
    <source>
        <dbReference type="EMBL" id="KIM45394.1"/>
    </source>
</evidence>
<dbReference type="InterPro" id="IPR000711">
    <property type="entry name" value="ATPase_OSCP/dsu"/>
</dbReference>